<dbReference type="PANTHER" id="PTHR45639">
    <property type="entry name" value="HSC70CB, ISOFORM G-RELATED"/>
    <property type="match status" value="1"/>
</dbReference>
<accession>A0A5N5QPZ8</accession>
<dbReference type="Pfam" id="PF00012">
    <property type="entry name" value="HSP70"/>
    <property type="match status" value="2"/>
</dbReference>
<reference evidence="3 4" key="1">
    <citation type="journal article" date="2019" name="Fungal Biol. Biotechnol.">
        <title>Draft genome sequence of fastidious pathogen Ceratobasidium theobromae, which causes vascular-streak dieback in Theobroma cacao.</title>
        <authorList>
            <person name="Ali S.S."/>
            <person name="Asman A."/>
            <person name="Shao J."/>
            <person name="Firmansyah A.P."/>
            <person name="Susilo A.W."/>
            <person name="Rosmana A."/>
            <person name="McMahon P."/>
            <person name="Junaid M."/>
            <person name="Guest D."/>
            <person name="Kheng T.Y."/>
            <person name="Meinhardt L.W."/>
            <person name="Bailey B.A."/>
        </authorList>
    </citation>
    <scope>NUCLEOTIDE SEQUENCE [LARGE SCALE GENOMIC DNA]</scope>
    <source>
        <strain evidence="3 4">CT2</strain>
    </source>
</reference>
<gene>
    <name evidence="3" type="ORF">CTheo_2799</name>
</gene>
<dbReference type="Gene3D" id="3.30.420.40">
    <property type="match status" value="2"/>
</dbReference>
<comment type="caution">
    <text evidence="3">The sequence shown here is derived from an EMBL/GenBank/DDBJ whole genome shotgun (WGS) entry which is preliminary data.</text>
</comment>
<protein>
    <submittedName>
        <fullName evidence="3">Luminal-binding protein 5</fullName>
    </submittedName>
</protein>
<dbReference type="PANTHER" id="PTHR45639:SF32">
    <property type="entry name" value="HEAT SHOCK PROTEIN PDR13"/>
    <property type="match status" value="1"/>
</dbReference>
<evidence type="ECO:0000256" key="1">
    <source>
        <dbReference type="ARBA" id="ARBA00022741"/>
    </source>
</evidence>
<dbReference type="EMBL" id="SSOP01000031">
    <property type="protein sequence ID" value="KAB5593719.1"/>
    <property type="molecule type" value="Genomic_DNA"/>
</dbReference>
<keyword evidence="2" id="KW-0067">ATP-binding</keyword>
<dbReference type="GO" id="GO:0005524">
    <property type="term" value="F:ATP binding"/>
    <property type="evidence" value="ECO:0007669"/>
    <property type="project" value="UniProtKB-KW"/>
</dbReference>
<sequence length="1094" mass="118501">MFAAIPFYDRSQNPNGTSRKLWNGNSDMVVLNHPSMPTPAAIHGVAGKANPSVPLGEYTVASQLADSRAPSPQPVLRPEESYDDPVKLGILPEDSVMGLFFSFHTALNPVIALLDPTLHTPIYVRRRSRVLYTAILAAACRFFKPACYKPIHDLAQILLGRALADGVSSVEFIQALVIMTFWKEADDTSTWRKLGLAIRMGFELNLHHANPNPIPQDELQARERLNEERTWLHADFMIVTCVEMVSHCSLFRSIRSVVTPSNRVPMDLFVRHVIGDGEKFVSTWPFENADPNLSPVSRSFLRFHHMRMKLALTELKFFLGSTPRPGTSHVLLMDCVNTALAILRHIITDFAPNGYLAYGQDLIPFPVAYAGAWLFRQLPALDEPLGDTIIETFRSLSNACKTQPQITGDTYLYYNRFFDHLVEHAALQKHDLIGSQISNTTAKPSNRIGTDENSISSLLPSCDGMDDTWHLAIDGLKHCSDIHVFYAFRLLFYDDVKKDSAVDACPTMAGAAKTAKPEEKAPERKGPAVIGINFGNAYASIAIINNEGQPDCIANEDGERQNAAAVSYFGLEEYIGNQAKPQLVKNSQNTITNFRNQLGKKFSEVTQAGPSTSAPIIDHQGEPAYKVTVLVPAPPPSVAPTPKATPLPTRPASPVPQEKILTVHDVSVLFLKSLLQSAVDFLGRSVDGAVLSVNNSWDDSQRAALKRAAEEAGIKVLQLLDEAVAATLAYSSAPSPENPSHPLKSGDKTTLVLDLGAASLSLSLLSSKQGLYHVLSSTHSSTVGGDSIDDLLLTHFGKEFTKKTKIPVALPCTTPGAPDQRADAKMRLAIEHTKRTISASPGVASCAVESLKDGMDFSGSLNRLRFDMLVDKVYAAVIDEVSKLLGSSGVDATLVDEVILVGGSAALPGLADRLAGLFGDNATIRSELDPSQVLARGCAVQAQLALASQNDAFAQGVSAPVTSKVLGLVFAGDDSAENWIPIVAAETPLPCRRVVRLPVPPGKIGFELWEAVDAVDVKKVPVEQDEDEEEEPEEEEIRTRIVKKESALGGCVVDVQGKKGAKFIVQAIVSVEGRVDVSAWEEGTENRAGFTVGA</sequence>
<dbReference type="OrthoDB" id="29851at2759"/>
<dbReference type="PRINTS" id="PR00301">
    <property type="entry name" value="HEATSHOCK70"/>
</dbReference>
<organism evidence="3 4">
    <name type="scientific">Ceratobasidium theobromae</name>
    <dbReference type="NCBI Taxonomy" id="1582974"/>
    <lineage>
        <taxon>Eukaryota</taxon>
        <taxon>Fungi</taxon>
        <taxon>Dikarya</taxon>
        <taxon>Basidiomycota</taxon>
        <taxon>Agaricomycotina</taxon>
        <taxon>Agaricomycetes</taxon>
        <taxon>Cantharellales</taxon>
        <taxon>Ceratobasidiaceae</taxon>
        <taxon>Ceratobasidium</taxon>
    </lineage>
</organism>
<dbReference type="InterPro" id="IPR043129">
    <property type="entry name" value="ATPase_NBD"/>
</dbReference>
<dbReference type="SUPFAM" id="SSF53067">
    <property type="entry name" value="Actin-like ATPase domain"/>
    <property type="match status" value="2"/>
</dbReference>
<dbReference type="InterPro" id="IPR013126">
    <property type="entry name" value="Hsp_70_fam"/>
</dbReference>
<dbReference type="GO" id="GO:0005829">
    <property type="term" value="C:cytosol"/>
    <property type="evidence" value="ECO:0007669"/>
    <property type="project" value="TreeGrafter"/>
</dbReference>
<dbReference type="Gene3D" id="3.30.30.30">
    <property type="match status" value="1"/>
</dbReference>
<dbReference type="CDD" id="cd12148">
    <property type="entry name" value="fungal_TF_MHR"/>
    <property type="match status" value="1"/>
</dbReference>
<dbReference type="Proteomes" id="UP000383932">
    <property type="component" value="Unassembled WGS sequence"/>
</dbReference>
<evidence type="ECO:0000313" key="4">
    <source>
        <dbReference type="Proteomes" id="UP000383932"/>
    </source>
</evidence>
<evidence type="ECO:0000256" key="2">
    <source>
        <dbReference type="ARBA" id="ARBA00022840"/>
    </source>
</evidence>
<keyword evidence="1" id="KW-0547">Nucleotide-binding</keyword>
<evidence type="ECO:0000313" key="3">
    <source>
        <dbReference type="EMBL" id="KAB5593719.1"/>
    </source>
</evidence>
<dbReference type="GO" id="GO:0140662">
    <property type="term" value="F:ATP-dependent protein folding chaperone"/>
    <property type="evidence" value="ECO:0007669"/>
    <property type="project" value="InterPro"/>
</dbReference>
<dbReference type="AlphaFoldDB" id="A0A5N5QPZ8"/>
<name>A0A5N5QPZ8_9AGAM</name>
<keyword evidence="4" id="KW-1185">Reference proteome</keyword>
<dbReference type="GO" id="GO:0005634">
    <property type="term" value="C:nucleus"/>
    <property type="evidence" value="ECO:0007669"/>
    <property type="project" value="TreeGrafter"/>
</dbReference>
<dbReference type="Gene3D" id="3.90.640.10">
    <property type="entry name" value="Actin, Chain A, domain 4"/>
    <property type="match status" value="1"/>
</dbReference>
<proteinExistence type="predicted"/>